<protein>
    <submittedName>
        <fullName evidence="4">NAD(P)/FAD-dependent oxidoreductase</fullName>
    </submittedName>
</protein>
<keyword evidence="5" id="KW-1185">Reference proteome</keyword>
<dbReference type="InterPro" id="IPR050097">
    <property type="entry name" value="Ferredoxin-NADP_redctase_2"/>
</dbReference>
<dbReference type="SUPFAM" id="SSF51905">
    <property type="entry name" value="FAD/NAD(P)-binding domain"/>
    <property type="match status" value="1"/>
</dbReference>
<evidence type="ECO:0000256" key="2">
    <source>
        <dbReference type="ARBA" id="ARBA00023002"/>
    </source>
</evidence>
<keyword evidence="2" id="KW-0560">Oxidoreductase</keyword>
<organism evidence="4 5">
    <name type="scientific">Nonlabens mediterrranea</name>
    <dbReference type="NCBI Taxonomy" id="1419947"/>
    <lineage>
        <taxon>Bacteria</taxon>
        <taxon>Pseudomonadati</taxon>
        <taxon>Bacteroidota</taxon>
        <taxon>Flavobacteriia</taxon>
        <taxon>Flavobacteriales</taxon>
        <taxon>Flavobacteriaceae</taxon>
        <taxon>Nonlabens</taxon>
    </lineage>
</organism>
<evidence type="ECO:0000259" key="3">
    <source>
        <dbReference type="Pfam" id="PF07992"/>
    </source>
</evidence>
<feature type="domain" description="FAD/NAD(P)-binding" evidence="3">
    <location>
        <begin position="7"/>
        <end position="283"/>
    </location>
</feature>
<dbReference type="Pfam" id="PF07992">
    <property type="entry name" value="Pyr_redox_2"/>
    <property type="match status" value="1"/>
</dbReference>
<keyword evidence="1" id="KW-0285">Flavoprotein</keyword>
<dbReference type="InterPro" id="IPR036188">
    <property type="entry name" value="FAD/NAD-bd_sf"/>
</dbReference>
<proteinExistence type="predicted"/>
<evidence type="ECO:0000313" key="5">
    <source>
        <dbReference type="Proteomes" id="UP001194729"/>
    </source>
</evidence>
<name>A0ABS0A735_9FLAO</name>
<evidence type="ECO:0000313" key="4">
    <source>
        <dbReference type="EMBL" id="MBF4985150.1"/>
    </source>
</evidence>
<dbReference type="PRINTS" id="PR00368">
    <property type="entry name" value="FADPNR"/>
</dbReference>
<dbReference type="EMBL" id="JADKYU010000664">
    <property type="protein sequence ID" value="MBF4985150.1"/>
    <property type="molecule type" value="Genomic_DNA"/>
</dbReference>
<comment type="caution">
    <text evidence="4">The sequence shown here is derived from an EMBL/GenBank/DDBJ whole genome shotgun (WGS) entry which is preliminary data.</text>
</comment>
<gene>
    <name evidence="4" type="ORF">FNJ87_12690</name>
</gene>
<accession>A0ABS0A735</accession>
<reference evidence="4 5" key="1">
    <citation type="submission" date="2020-11" db="EMBL/GenBank/DDBJ databases">
        <title>P. mediterranea TC4 genome.</title>
        <authorList>
            <person name="Molmeret M."/>
        </authorList>
    </citation>
    <scope>NUCLEOTIDE SEQUENCE [LARGE SCALE GENOMIC DNA]</scope>
    <source>
        <strain evidence="4 5">TC4</strain>
    </source>
</reference>
<sequence length="301" mass="33174">MDTKEFEVIIIGGSYAGLSAAMALGRSLRKTLIIDAGMPCNRQTPHSHNFLTQDGSTPEEIAEIAKTQLTNYDKVHFYQGTAIKGEKLNNGFEITTEKGDVFTAKKLVFAAGIKDLMPDIKGFSDCWGISVVHCPYCHGYEIRNKNTAIIANGDKAYHLTSLVNNLTKKITLLTNGSMNFDQSQLDKLKLRKIQIIENKIAEVEHLNGQLSKVIFKDGNSKNFDCAYASIPFQQNSRIAEQLGCKLTENGHITVDSMQKTTEENIFACGDNSSMMRSVATAVYGGNIAGAMINNELTQEQF</sequence>
<evidence type="ECO:0000256" key="1">
    <source>
        <dbReference type="ARBA" id="ARBA00022630"/>
    </source>
</evidence>
<dbReference type="InterPro" id="IPR023753">
    <property type="entry name" value="FAD/NAD-binding_dom"/>
</dbReference>
<dbReference type="Gene3D" id="3.50.50.60">
    <property type="entry name" value="FAD/NAD(P)-binding domain"/>
    <property type="match status" value="2"/>
</dbReference>
<dbReference type="Proteomes" id="UP001194729">
    <property type="component" value="Unassembled WGS sequence"/>
</dbReference>
<dbReference type="PANTHER" id="PTHR48105">
    <property type="entry name" value="THIOREDOXIN REDUCTASE 1-RELATED-RELATED"/>
    <property type="match status" value="1"/>
</dbReference>
<dbReference type="PRINTS" id="PR00469">
    <property type="entry name" value="PNDRDTASEII"/>
</dbReference>